<dbReference type="EMBL" id="REGN01002800">
    <property type="protein sequence ID" value="RNA26125.1"/>
    <property type="molecule type" value="Genomic_DNA"/>
</dbReference>
<reference evidence="1 2" key="1">
    <citation type="journal article" date="2018" name="Sci. Rep.">
        <title>Genomic signatures of local adaptation to the degree of environmental predictability in rotifers.</title>
        <authorList>
            <person name="Franch-Gras L."/>
            <person name="Hahn C."/>
            <person name="Garcia-Roger E.M."/>
            <person name="Carmona M.J."/>
            <person name="Serra M."/>
            <person name="Gomez A."/>
        </authorList>
    </citation>
    <scope>NUCLEOTIDE SEQUENCE [LARGE SCALE GENOMIC DNA]</scope>
    <source>
        <strain evidence="1">HYR1</strain>
    </source>
</reference>
<keyword evidence="2" id="KW-1185">Reference proteome</keyword>
<evidence type="ECO:0000313" key="1">
    <source>
        <dbReference type="EMBL" id="RNA26125.1"/>
    </source>
</evidence>
<protein>
    <submittedName>
        <fullName evidence="1">Uncharacterized protein</fullName>
    </submittedName>
</protein>
<gene>
    <name evidence="1" type="ORF">BpHYR1_044059</name>
</gene>
<organism evidence="1 2">
    <name type="scientific">Brachionus plicatilis</name>
    <name type="common">Marine rotifer</name>
    <name type="synonym">Brachionus muelleri</name>
    <dbReference type="NCBI Taxonomy" id="10195"/>
    <lineage>
        <taxon>Eukaryota</taxon>
        <taxon>Metazoa</taxon>
        <taxon>Spiralia</taxon>
        <taxon>Gnathifera</taxon>
        <taxon>Rotifera</taxon>
        <taxon>Eurotatoria</taxon>
        <taxon>Monogononta</taxon>
        <taxon>Pseudotrocha</taxon>
        <taxon>Ploima</taxon>
        <taxon>Brachionidae</taxon>
        <taxon>Brachionus</taxon>
    </lineage>
</organism>
<sequence length="18" mass="2123">MCQLIQILYHLKLNHAAI</sequence>
<comment type="caution">
    <text evidence="1">The sequence shown here is derived from an EMBL/GenBank/DDBJ whole genome shotgun (WGS) entry which is preliminary data.</text>
</comment>
<dbReference type="AlphaFoldDB" id="A0A3M7RS13"/>
<proteinExistence type="predicted"/>
<name>A0A3M7RS13_BRAPC</name>
<accession>A0A3M7RS13</accession>
<evidence type="ECO:0000313" key="2">
    <source>
        <dbReference type="Proteomes" id="UP000276133"/>
    </source>
</evidence>
<dbReference type="Proteomes" id="UP000276133">
    <property type="component" value="Unassembled WGS sequence"/>
</dbReference>